<protein>
    <submittedName>
        <fullName evidence="1">Uncharacterized protein</fullName>
    </submittedName>
</protein>
<sequence length="100" mass="11565">MVMMLCFQQEFFVVAPNLLGHVWRWATGDYRMSTLAVGLQWYFVKDTSYDVIICHSFGGTVASCHTCPKRKKLLSAYSYISLEPTDFLRNSWNDDTICHT</sequence>
<organism evidence="1 2">
    <name type="scientific">Suillus subaureus</name>
    <dbReference type="NCBI Taxonomy" id="48587"/>
    <lineage>
        <taxon>Eukaryota</taxon>
        <taxon>Fungi</taxon>
        <taxon>Dikarya</taxon>
        <taxon>Basidiomycota</taxon>
        <taxon>Agaricomycotina</taxon>
        <taxon>Agaricomycetes</taxon>
        <taxon>Agaricomycetidae</taxon>
        <taxon>Boletales</taxon>
        <taxon>Suillineae</taxon>
        <taxon>Suillaceae</taxon>
        <taxon>Suillus</taxon>
    </lineage>
</organism>
<dbReference type="Proteomes" id="UP000807769">
    <property type="component" value="Unassembled WGS sequence"/>
</dbReference>
<keyword evidence="2" id="KW-1185">Reference proteome</keyword>
<reference evidence="1" key="1">
    <citation type="journal article" date="2020" name="New Phytol.">
        <title>Comparative genomics reveals dynamic genome evolution in host specialist ectomycorrhizal fungi.</title>
        <authorList>
            <person name="Lofgren L.A."/>
            <person name="Nguyen N.H."/>
            <person name="Vilgalys R."/>
            <person name="Ruytinx J."/>
            <person name="Liao H.L."/>
            <person name="Branco S."/>
            <person name="Kuo A."/>
            <person name="LaButti K."/>
            <person name="Lipzen A."/>
            <person name="Andreopoulos W."/>
            <person name="Pangilinan J."/>
            <person name="Riley R."/>
            <person name="Hundley H."/>
            <person name="Na H."/>
            <person name="Barry K."/>
            <person name="Grigoriev I.V."/>
            <person name="Stajich J.E."/>
            <person name="Kennedy P.G."/>
        </authorList>
    </citation>
    <scope>NUCLEOTIDE SEQUENCE</scope>
    <source>
        <strain evidence="1">MN1</strain>
    </source>
</reference>
<comment type="caution">
    <text evidence="1">The sequence shown here is derived from an EMBL/GenBank/DDBJ whole genome shotgun (WGS) entry which is preliminary data.</text>
</comment>
<name>A0A9P7EH39_9AGAM</name>
<gene>
    <name evidence="1" type="ORF">BJ212DRAFT_1340452</name>
</gene>
<dbReference type="AlphaFoldDB" id="A0A9P7EH39"/>
<evidence type="ECO:0000313" key="2">
    <source>
        <dbReference type="Proteomes" id="UP000807769"/>
    </source>
</evidence>
<dbReference type="GeneID" id="64629123"/>
<dbReference type="EMBL" id="JABBWG010000008">
    <property type="protein sequence ID" value="KAG1820499.1"/>
    <property type="molecule type" value="Genomic_DNA"/>
</dbReference>
<dbReference type="RefSeq" id="XP_041195770.1">
    <property type="nucleotide sequence ID" value="XM_041335106.1"/>
</dbReference>
<proteinExistence type="predicted"/>
<evidence type="ECO:0000313" key="1">
    <source>
        <dbReference type="EMBL" id="KAG1820499.1"/>
    </source>
</evidence>
<accession>A0A9P7EH39</accession>